<dbReference type="AlphaFoldDB" id="A0AAV6HAG7"/>
<comment type="caution">
    <text evidence="2">The sequence shown here is derived from an EMBL/GenBank/DDBJ whole genome shotgun (WGS) entry which is preliminary data.</text>
</comment>
<keyword evidence="1" id="KW-0812">Transmembrane</keyword>
<dbReference type="Proteomes" id="UP000823561">
    <property type="component" value="Chromosome 2"/>
</dbReference>
<keyword evidence="3" id="KW-1185">Reference proteome</keyword>
<protein>
    <submittedName>
        <fullName evidence="2">Uncharacterized protein</fullName>
    </submittedName>
</protein>
<evidence type="ECO:0000313" key="2">
    <source>
        <dbReference type="EMBL" id="KAG5284203.1"/>
    </source>
</evidence>
<dbReference type="EMBL" id="JADWDJ010000002">
    <property type="protein sequence ID" value="KAG5284203.1"/>
    <property type="molecule type" value="Genomic_DNA"/>
</dbReference>
<sequence>MSKWTDECSAVAHATSMPGHQTGMWFFALFFLLPWISNTHLLMYMQFCVVLTCAGTRSN</sequence>
<gene>
    <name evidence="2" type="ORF">AALO_G00024060</name>
</gene>
<reference evidence="2" key="1">
    <citation type="submission" date="2020-10" db="EMBL/GenBank/DDBJ databases">
        <title>Chromosome-scale genome assembly of the Allis shad, Alosa alosa.</title>
        <authorList>
            <person name="Margot Z."/>
            <person name="Christophe K."/>
            <person name="Cabau C."/>
            <person name="Louis A."/>
            <person name="Berthelot C."/>
            <person name="Parey E."/>
            <person name="Roest Crollius H."/>
            <person name="Montfort J."/>
            <person name="Robinson-Rechavi M."/>
            <person name="Bucao C."/>
            <person name="Bouchez O."/>
            <person name="Gislard M."/>
            <person name="Lluch J."/>
            <person name="Milhes M."/>
            <person name="Lampietro C."/>
            <person name="Lopez Roques C."/>
            <person name="Donnadieu C."/>
            <person name="Braasch I."/>
            <person name="Desvignes T."/>
            <person name="Postlethwait J."/>
            <person name="Bobe J."/>
            <person name="Guiguen Y."/>
        </authorList>
    </citation>
    <scope>NUCLEOTIDE SEQUENCE</scope>
    <source>
        <strain evidence="2">M-15738</strain>
        <tissue evidence="2">Blood</tissue>
    </source>
</reference>
<proteinExistence type="predicted"/>
<name>A0AAV6HAG7_9TELE</name>
<keyword evidence="1" id="KW-1133">Transmembrane helix</keyword>
<evidence type="ECO:0000256" key="1">
    <source>
        <dbReference type="SAM" id="Phobius"/>
    </source>
</evidence>
<feature type="transmembrane region" description="Helical" evidence="1">
    <location>
        <begin position="25"/>
        <end position="54"/>
    </location>
</feature>
<keyword evidence="1" id="KW-0472">Membrane</keyword>
<accession>A0AAV6HAG7</accession>
<evidence type="ECO:0000313" key="3">
    <source>
        <dbReference type="Proteomes" id="UP000823561"/>
    </source>
</evidence>
<organism evidence="2 3">
    <name type="scientific">Alosa alosa</name>
    <name type="common">allis shad</name>
    <dbReference type="NCBI Taxonomy" id="278164"/>
    <lineage>
        <taxon>Eukaryota</taxon>
        <taxon>Metazoa</taxon>
        <taxon>Chordata</taxon>
        <taxon>Craniata</taxon>
        <taxon>Vertebrata</taxon>
        <taxon>Euteleostomi</taxon>
        <taxon>Actinopterygii</taxon>
        <taxon>Neopterygii</taxon>
        <taxon>Teleostei</taxon>
        <taxon>Clupei</taxon>
        <taxon>Clupeiformes</taxon>
        <taxon>Clupeoidei</taxon>
        <taxon>Clupeidae</taxon>
        <taxon>Alosa</taxon>
    </lineage>
</organism>